<feature type="repeat" description="ARM" evidence="7">
    <location>
        <begin position="284"/>
        <end position="326"/>
    </location>
</feature>
<evidence type="ECO:0000313" key="10">
    <source>
        <dbReference type="EMBL" id="CAD9008256.1"/>
    </source>
</evidence>
<name>A0A7S1NAV0_9EUGL</name>
<dbReference type="GO" id="GO:0005634">
    <property type="term" value="C:nucleus"/>
    <property type="evidence" value="ECO:0007669"/>
    <property type="project" value="UniProtKB-ARBA"/>
</dbReference>
<dbReference type="InterPro" id="IPR016024">
    <property type="entry name" value="ARM-type_fold"/>
</dbReference>
<organism evidence="10">
    <name type="scientific">Eutreptiella gymnastica</name>
    <dbReference type="NCBI Taxonomy" id="73025"/>
    <lineage>
        <taxon>Eukaryota</taxon>
        <taxon>Discoba</taxon>
        <taxon>Euglenozoa</taxon>
        <taxon>Euglenida</taxon>
        <taxon>Spirocuta</taxon>
        <taxon>Euglenophyceae</taxon>
        <taxon>Eutreptiales</taxon>
        <taxon>Eutreptiaceae</taxon>
        <taxon>Eutreptiella</taxon>
    </lineage>
</organism>
<keyword evidence="3" id="KW-0677">Repeat</keyword>
<dbReference type="GO" id="GO:0061608">
    <property type="term" value="F:nuclear import signal receptor activity"/>
    <property type="evidence" value="ECO:0007669"/>
    <property type="project" value="InterPro"/>
</dbReference>
<dbReference type="AlphaFoldDB" id="A0A7S1NAV0"/>
<dbReference type="FunFam" id="1.25.10.10:FF:000021">
    <property type="entry name" value="Importin subunit alpha"/>
    <property type="match status" value="1"/>
</dbReference>
<evidence type="ECO:0000256" key="7">
    <source>
        <dbReference type="PROSITE-ProRule" id="PRU00259"/>
    </source>
</evidence>
<evidence type="ECO:0000256" key="2">
    <source>
        <dbReference type="ARBA" id="ARBA00022448"/>
    </source>
</evidence>
<feature type="repeat" description="ARM" evidence="7">
    <location>
        <begin position="158"/>
        <end position="200"/>
    </location>
</feature>
<dbReference type="Pfam" id="PF16186">
    <property type="entry name" value="Arm_3"/>
    <property type="match status" value="1"/>
</dbReference>
<accession>A0A7S1NAV0</accession>
<feature type="compositionally biased region" description="Basic and acidic residues" evidence="8">
    <location>
        <begin position="20"/>
        <end position="29"/>
    </location>
</feature>
<evidence type="ECO:0000256" key="5">
    <source>
        <dbReference type="PIRNR" id="PIRNR005673"/>
    </source>
</evidence>
<dbReference type="InterPro" id="IPR011989">
    <property type="entry name" value="ARM-like"/>
</dbReference>
<keyword evidence="2 5" id="KW-0813">Transport</keyword>
<dbReference type="SMART" id="SM00185">
    <property type="entry name" value="ARM"/>
    <property type="match status" value="8"/>
</dbReference>
<dbReference type="InterPro" id="IPR032413">
    <property type="entry name" value="Arm_3"/>
</dbReference>
<evidence type="ECO:0000259" key="9">
    <source>
        <dbReference type="Pfam" id="PF01749"/>
    </source>
</evidence>
<proteinExistence type="inferred from homology"/>
<feature type="repeat" description="HEAT" evidence="6">
    <location>
        <begin position="369"/>
        <end position="407"/>
    </location>
</feature>
<feature type="region of interest" description="Disordered" evidence="8">
    <location>
        <begin position="1"/>
        <end position="62"/>
    </location>
</feature>
<sequence length="529" mass="57436">MYSDQDKKGGRAVKPATNLDEAKKRREEQSITLRTKNRDALLQKKRNQGTTEPSPSSVTEGTKDQVILQQLGNLPQLVQALNSDDSQAQLQAALHFRKLLSIENNPPIDEVIATGVVPRLIQFLKCPENPTLQFESAWALTNIASGTSEHTHVVIQEGAVPVFVSLLSSPSDEVKEQAVWAIGNIAGDSAKCRDFVLSLGVLEPLINIIMSSKNITMLRNATWTMSNLCRGKPIPEFSSVAPSLPVLAQLLYHPDDEVLTDACWAISYLSDGPNDRIQAVLDANVAPRLIELLTSAHTSIQTPALRTVGNMVTGNDTQTQVVINGGTLPSLHFLLSHPKKSIRKETCWTISNITAGNQSQIQAVINAHLIPPLIQLLSNSEFEVRKEAAWAISNATSGGTPEQIKYLVEQDCVAGFCDLLNVPDAKMINVALEGLENILRVGEDDKIANNLPLNQVAQMVQTVGGLEKIESLQSHSNNEIYEHAVTILDQFFEVEDEDAAVAAHTDSSGQAFNFGAPPAGPPGQGFSFQ</sequence>
<dbReference type="InterPro" id="IPR024931">
    <property type="entry name" value="Importin_alpha"/>
</dbReference>
<dbReference type="InterPro" id="IPR002652">
    <property type="entry name" value="Importin-a_IBB"/>
</dbReference>
<dbReference type="EMBL" id="HBGA01052630">
    <property type="protein sequence ID" value="CAD9008256.1"/>
    <property type="molecule type" value="Transcribed_RNA"/>
</dbReference>
<feature type="compositionally biased region" description="Polar residues" evidence="8">
    <location>
        <begin position="48"/>
        <end position="60"/>
    </location>
</feature>
<dbReference type="Pfam" id="PF01749">
    <property type="entry name" value="IBB"/>
    <property type="match status" value="1"/>
</dbReference>
<evidence type="ECO:0000256" key="1">
    <source>
        <dbReference type="ARBA" id="ARBA00010394"/>
    </source>
</evidence>
<dbReference type="PIRSF" id="PIRSF005673">
    <property type="entry name" value="Importin_alpha"/>
    <property type="match status" value="1"/>
</dbReference>
<evidence type="ECO:0000256" key="6">
    <source>
        <dbReference type="PROSITE-ProRule" id="PRU00103"/>
    </source>
</evidence>
<protein>
    <recommendedName>
        <fullName evidence="5">Importin subunit alpha</fullName>
    </recommendedName>
</protein>
<gene>
    <name evidence="10" type="ORF">EGYM00392_LOCUS19350</name>
</gene>
<dbReference type="PANTHER" id="PTHR23316">
    <property type="entry name" value="IMPORTIN ALPHA"/>
    <property type="match status" value="1"/>
</dbReference>
<evidence type="ECO:0000256" key="4">
    <source>
        <dbReference type="ARBA" id="ARBA00022927"/>
    </source>
</evidence>
<feature type="repeat" description="ARM" evidence="7">
    <location>
        <begin position="115"/>
        <end position="158"/>
    </location>
</feature>
<keyword evidence="4 5" id="KW-0653">Protein transport</keyword>
<dbReference type="GO" id="GO:0006606">
    <property type="term" value="P:protein import into nucleus"/>
    <property type="evidence" value="ECO:0007669"/>
    <property type="project" value="InterPro"/>
</dbReference>
<dbReference type="GO" id="GO:0005737">
    <property type="term" value="C:cytoplasm"/>
    <property type="evidence" value="ECO:0007669"/>
    <property type="project" value="InterPro"/>
</dbReference>
<dbReference type="PROSITE" id="PS50176">
    <property type="entry name" value="ARM_REPEAT"/>
    <property type="match status" value="4"/>
</dbReference>
<evidence type="ECO:0000256" key="8">
    <source>
        <dbReference type="SAM" id="MobiDB-lite"/>
    </source>
</evidence>
<feature type="domain" description="IBB" evidence="9">
    <location>
        <begin position="18"/>
        <end position="92"/>
    </location>
</feature>
<reference evidence="10" key="1">
    <citation type="submission" date="2021-01" db="EMBL/GenBank/DDBJ databases">
        <authorList>
            <person name="Corre E."/>
            <person name="Pelletier E."/>
            <person name="Niang G."/>
            <person name="Scheremetjew M."/>
            <person name="Finn R."/>
            <person name="Kale V."/>
            <person name="Holt S."/>
            <person name="Cochrane G."/>
            <person name="Meng A."/>
            <person name="Brown T."/>
            <person name="Cohen L."/>
        </authorList>
    </citation>
    <scope>NUCLEOTIDE SEQUENCE</scope>
    <source>
        <strain evidence="10">NIES-381</strain>
    </source>
</reference>
<feature type="repeat" description="ARM" evidence="7">
    <location>
        <begin position="368"/>
        <end position="396"/>
    </location>
</feature>
<dbReference type="SUPFAM" id="SSF48371">
    <property type="entry name" value="ARM repeat"/>
    <property type="match status" value="1"/>
</dbReference>
<dbReference type="InterPro" id="IPR000225">
    <property type="entry name" value="Armadillo"/>
</dbReference>
<dbReference type="Pfam" id="PF00514">
    <property type="entry name" value="Arm"/>
    <property type="match status" value="8"/>
</dbReference>
<comment type="similarity">
    <text evidence="1 5">Belongs to the importin alpha family.</text>
</comment>
<evidence type="ECO:0000256" key="3">
    <source>
        <dbReference type="ARBA" id="ARBA00022737"/>
    </source>
</evidence>
<dbReference type="InterPro" id="IPR021133">
    <property type="entry name" value="HEAT_type_2"/>
</dbReference>
<dbReference type="PROSITE" id="PS50077">
    <property type="entry name" value="HEAT_REPEAT"/>
    <property type="match status" value="1"/>
</dbReference>
<dbReference type="Gene3D" id="1.25.10.10">
    <property type="entry name" value="Leucine-rich Repeat Variant"/>
    <property type="match status" value="1"/>
</dbReference>